<evidence type="ECO:0000313" key="2">
    <source>
        <dbReference type="Proteomes" id="UP001501257"/>
    </source>
</evidence>
<dbReference type="Proteomes" id="UP001501257">
    <property type="component" value="Unassembled WGS sequence"/>
</dbReference>
<accession>A0ABP9TM78</accession>
<sequence length="117" mass="12862">MTPSQAKARYPWPCGSKWCWRTEARSCSSTTGDGGTNQQWTVVSETGIRETALVVVGHDEPFESMSQKSAAADHWQYLGLIAQQHGFVNGPLELSLLPHEVRLGPKLRLRLGRASGV</sequence>
<evidence type="ECO:0000313" key="1">
    <source>
        <dbReference type="EMBL" id="GAA5226105.1"/>
    </source>
</evidence>
<comment type="caution">
    <text evidence="1">The sequence shown here is derived from an EMBL/GenBank/DDBJ whole genome shotgun (WGS) entry which is preliminary data.</text>
</comment>
<proteinExistence type="predicted"/>
<reference evidence="2" key="1">
    <citation type="journal article" date="2019" name="Int. J. Syst. Evol. Microbiol.">
        <title>The Global Catalogue of Microorganisms (GCM) 10K type strain sequencing project: providing services to taxonomists for standard genome sequencing and annotation.</title>
        <authorList>
            <consortium name="The Broad Institute Genomics Platform"/>
            <consortium name="The Broad Institute Genome Sequencing Center for Infectious Disease"/>
            <person name="Wu L."/>
            <person name="Ma J."/>
        </authorList>
    </citation>
    <scope>NUCLEOTIDE SEQUENCE [LARGE SCALE GENOMIC DNA]</scope>
    <source>
        <strain evidence="2">JCM 18952</strain>
    </source>
</reference>
<gene>
    <name evidence="1" type="ORF">GCM10025778_06360</name>
</gene>
<organism evidence="1 2">
    <name type="scientific">Paeniglutamicibacter antarcticus</name>
    <dbReference type="NCBI Taxonomy" id="494023"/>
    <lineage>
        <taxon>Bacteria</taxon>
        <taxon>Bacillati</taxon>
        <taxon>Actinomycetota</taxon>
        <taxon>Actinomycetes</taxon>
        <taxon>Micrococcales</taxon>
        <taxon>Micrococcaceae</taxon>
        <taxon>Paeniglutamicibacter</taxon>
    </lineage>
</organism>
<name>A0ABP9TM78_9MICC</name>
<keyword evidence="2" id="KW-1185">Reference proteome</keyword>
<protein>
    <submittedName>
        <fullName evidence="1">Uncharacterized protein</fullName>
    </submittedName>
</protein>
<dbReference type="EMBL" id="BAABLK010000012">
    <property type="protein sequence ID" value="GAA5226105.1"/>
    <property type="molecule type" value="Genomic_DNA"/>
</dbReference>